<dbReference type="EMBL" id="CSAE01000347">
    <property type="protein sequence ID" value="COW14587.1"/>
    <property type="molecule type" value="Genomic_DNA"/>
</dbReference>
<accession>A0A0U0RKP8</accession>
<proteinExistence type="predicted"/>
<evidence type="ECO:0000313" key="1">
    <source>
        <dbReference type="EMBL" id="CFR94346.1"/>
    </source>
</evidence>
<reference evidence="3 4" key="1">
    <citation type="submission" date="2015-03" db="EMBL/GenBank/DDBJ databases">
        <authorList>
            <consortium name="Pathogen Informatics"/>
        </authorList>
    </citation>
    <scope>NUCLEOTIDE SEQUENCE [LARGE SCALE GENOMIC DNA]</scope>
    <source>
        <strain evidence="1 4">C09601061</strain>
        <strain evidence="3">K00500041</strain>
    </source>
</reference>
<evidence type="ECO:0000313" key="4">
    <source>
        <dbReference type="Proteomes" id="UP000046680"/>
    </source>
</evidence>
<dbReference type="Proteomes" id="UP000046680">
    <property type="component" value="Unassembled WGS sequence"/>
</dbReference>
<name>A0A0U0RKP8_MYCTX</name>
<reference evidence="2" key="2">
    <citation type="submission" date="2015-03" db="EMBL/GenBank/DDBJ databases">
        <authorList>
            <person name="Murphy D."/>
        </authorList>
    </citation>
    <scope>NUCLEOTIDE SEQUENCE [LARGE SCALE GENOMIC DNA]</scope>
    <source>
        <strain evidence="2">K00500041</strain>
    </source>
</reference>
<dbReference type="EMBL" id="CGCX01001413">
    <property type="protein sequence ID" value="CFR94346.1"/>
    <property type="molecule type" value="Genomic_DNA"/>
</dbReference>
<evidence type="ECO:0000313" key="3">
    <source>
        <dbReference type="Proteomes" id="UP000038802"/>
    </source>
</evidence>
<protein>
    <submittedName>
        <fullName evidence="2">Uncharacterized protein</fullName>
    </submittedName>
</protein>
<dbReference type="AlphaFoldDB" id="A0A0U0RKP8"/>
<organism evidence="2 3">
    <name type="scientific">Mycobacterium tuberculosis</name>
    <dbReference type="NCBI Taxonomy" id="1773"/>
    <lineage>
        <taxon>Bacteria</taxon>
        <taxon>Bacillati</taxon>
        <taxon>Actinomycetota</taxon>
        <taxon>Actinomycetes</taxon>
        <taxon>Mycobacteriales</taxon>
        <taxon>Mycobacteriaceae</taxon>
        <taxon>Mycobacterium</taxon>
        <taxon>Mycobacterium tuberculosis complex</taxon>
    </lineage>
</organism>
<gene>
    <name evidence="1" type="ORF">ERS007657_03140</name>
    <name evidence="2" type="ORF">ERS007703_02883</name>
</gene>
<dbReference type="Proteomes" id="UP000038802">
    <property type="component" value="Unassembled WGS sequence"/>
</dbReference>
<sequence length="49" mass="5560">MPTRSTVNPNSRCNSRASVCTERIRLRGTETARRLSMPVRSDTFSSSMR</sequence>
<evidence type="ECO:0000313" key="2">
    <source>
        <dbReference type="EMBL" id="COW14587.1"/>
    </source>
</evidence>